<protein>
    <submittedName>
        <fullName evidence="1">Uncharacterized protein</fullName>
    </submittedName>
</protein>
<proteinExistence type="predicted"/>
<reference evidence="2" key="1">
    <citation type="journal article" date="2015" name="Genome Announc.">
        <title>Genome sequence of the AIDS-associated pathogen Penicillium marneffei (ATCC18224) and its near taxonomic relative Talaromyces stipitatus (ATCC10500).</title>
        <authorList>
            <person name="Nierman W.C."/>
            <person name="Fedorova-Abrams N.D."/>
            <person name="Andrianopoulos A."/>
        </authorList>
    </citation>
    <scope>NUCLEOTIDE SEQUENCE [LARGE SCALE GENOMIC DNA]</scope>
    <source>
        <strain evidence="2">ATCC 18224 / CBS 334.59 / QM 7333</strain>
    </source>
</reference>
<name>B6QDP8_TALMQ</name>
<dbReference type="Proteomes" id="UP000001294">
    <property type="component" value="Unassembled WGS sequence"/>
</dbReference>
<sequence length="71" mass="7474">MSDRLSDSSYDGTTEEATVAIKADVKTIKQLSSSAEAAKANRGKIAIASLDAAAKKAKEEETKDSEDIGQK</sequence>
<accession>B6QDP8</accession>
<dbReference type="HOGENOM" id="CLU_2740843_0_0_1"/>
<dbReference type="EMBL" id="DS995901">
    <property type="protein sequence ID" value="EEA23834.1"/>
    <property type="molecule type" value="Genomic_DNA"/>
</dbReference>
<evidence type="ECO:0000313" key="2">
    <source>
        <dbReference type="Proteomes" id="UP000001294"/>
    </source>
</evidence>
<keyword evidence="2" id="KW-1185">Reference proteome</keyword>
<organism evidence="1 2">
    <name type="scientific">Talaromyces marneffei (strain ATCC 18224 / CBS 334.59 / QM 7333)</name>
    <name type="common">Penicillium marneffei</name>
    <dbReference type="NCBI Taxonomy" id="441960"/>
    <lineage>
        <taxon>Eukaryota</taxon>
        <taxon>Fungi</taxon>
        <taxon>Dikarya</taxon>
        <taxon>Ascomycota</taxon>
        <taxon>Pezizomycotina</taxon>
        <taxon>Eurotiomycetes</taxon>
        <taxon>Eurotiomycetidae</taxon>
        <taxon>Eurotiales</taxon>
        <taxon>Trichocomaceae</taxon>
        <taxon>Talaromyces</taxon>
        <taxon>Talaromyces sect. Talaromyces</taxon>
    </lineage>
</organism>
<dbReference type="VEuPathDB" id="FungiDB:PMAA_078620"/>
<evidence type="ECO:0000313" key="1">
    <source>
        <dbReference type="EMBL" id="EEA23834.1"/>
    </source>
</evidence>
<gene>
    <name evidence="1" type="ORF">PMAA_078620</name>
</gene>
<dbReference type="AlphaFoldDB" id="B6QDP8"/>